<dbReference type="OrthoDB" id="21379at2"/>
<dbReference type="GO" id="GO:0006355">
    <property type="term" value="P:regulation of DNA-templated transcription"/>
    <property type="evidence" value="ECO:0007669"/>
    <property type="project" value="UniProtKB-ARBA"/>
</dbReference>
<dbReference type="Proteomes" id="UP000000496">
    <property type="component" value="Chromosome gsn.131"/>
</dbReference>
<dbReference type="HOGENOM" id="CLU_1049298_0_0_0"/>
<proteinExistence type="predicted"/>
<dbReference type="Gene3D" id="1.10.10.10">
    <property type="entry name" value="Winged helix-like DNA-binding domain superfamily/Winged helix DNA-binding domain"/>
    <property type="match status" value="1"/>
</dbReference>
<reference key="1">
    <citation type="journal article" date="2011" name="Mol. Biol. Evol.">
        <title>Unity in variety -- the pan-genome of the Chlamydiae.</title>
        <authorList>
            <person name="Collingro A."/>
            <person name="Tischler P."/>
            <person name="Weinmaier T."/>
            <person name="Penz T."/>
            <person name="Heinz E."/>
            <person name="Brunham R.C."/>
            <person name="Read T.D."/>
            <person name="Bavoil P.M."/>
            <person name="Sachse K."/>
            <person name="Kahane S."/>
            <person name="Friedman M.G."/>
            <person name="Rattei T."/>
            <person name="Myers G.S.A."/>
            <person name="Horn M."/>
        </authorList>
    </citation>
    <scope>NUCLEOTIDE SEQUENCE</scope>
    <source>
        <strain>Z</strain>
    </source>
</reference>
<dbReference type="STRING" id="331113.SNE_A03110"/>
<dbReference type="AlphaFoldDB" id="F8L4N3"/>
<evidence type="ECO:0000313" key="1">
    <source>
        <dbReference type="EMBL" id="CCB88188.1"/>
    </source>
</evidence>
<protein>
    <recommendedName>
        <fullName evidence="3">HTH arsR-type domain-containing protein</fullName>
    </recommendedName>
</protein>
<evidence type="ECO:0000313" key="2">
    <source>
        <dbReference type="Proteomes" id="UP000000496"/>
    </source>
</evidence>
<dbReference type="eggNOG" id="COG1777">
    <property type="taxonomic scope" value="Bacteria"/>
</dbReference>
<reference evidence="1 2" key="2">
    <citation type="journal article" date="2011" name="Mol. Biol. Evol.">
        <title>Unity in variety--the pan-genome of the Chlamydiae.</title>
        <authorList>
            <person name="Collingro A."/>
            <person name="Tischler P."/>
            <person name="Weinmaier T."/>
            <person name="Penz T."/>
            <person name="Heinz E."/>
            <person name="Brunham R.C."/>
            <person name="Read T.D."/>
            <person name="Bavoil P.M."/>
            <person name="Sachse K."/>
            <person name="Kahane S."/>
            <person name="Friedman M.G."/>
            <person name="Rattei T."/>
            <person name="Myers G.S."/>
            <person name="Horn M."/>
        </authorList>
    </citation>
    <scope>NUCLEOTIDE SEQUENCE [LARGE SCALE GENOMIC DNA]</scope>
    <source>
        <strain evidence="2">ATCC VR-1471 / Z</strain>
    </source>
</reference>
<keyword evidence="2" id="KW-1185">Reference proteome</keyword>
<dbReference type="KEGG" id="sng:SNE_A03110"/>
<organism evidence="1 2">
    <name type="scientific">Simkania negevensis (strain ATCC VR-1471 / DSM 27360 / Z)</name>
    <dbReference type="NCBI Taxonomy" id="331113"/>
    <lineage>
        <taxon>Bacteria</taxon>
        <taxon>Pseudomonadati</taxon>
        <taxon>Chlamydiota</taxon>
        <taxon>Chlamydiia</taxon>
        <taxon>Parachlamydiales</taxon>
        <taxon>Simkaniaceae</taxon>
        <taxon>Simkania</taxon>
    </lineage>
</organism>
<accession>F8L4N3</accession>
<dbReference type="InterPro" id="IPR036390">
    <property type="entry name" value="WH_DNA-bd_sf"/>
</dbReference>
<sequence length="265" mass="30036">MLGELLGSQKVGDVLLFLFINGKGYPSQIANALSVGLTPVQHALKRLEKGSIVSSYYEGKNRIFELNRSYPLYEELESLIKKAFFLLPSEGKKNYLISPTPIRSKDSPLKQSVPAVLAAIWKKLEATTQVLYVAHDRTGHEARTAGQGSGLVKITKETPYQLIFEEEGSWQTEQGLSFNYKNYFRWSVDTLRGILAVEHLRFGKHHPVFLFHLVPVSDRLLEPVTTNANGEETYFGYLENKVHGLKFCTRTISPQKNESITYFYT</sequence>
<dbReference type="EMBL" id="FR872582">
    <property type="protein sequence ID" value="CCB88188.1"/>
    <property type="molecule type" value="Genomic_DNA"/>
</dbReference>
<dbReference type="RefSeq" id="WP_013942655.1">
    <property type="nucleotide sequence ID" value="NC_015713.1"/>
</dbReference>
<evidence type="ECO:0008006" key="3">
    <source>
        <dbReference type="Google" id="ProtNLM"/>
    </source>
</evidence>
<dbReference type="SUPFAM" id="SSF46785">
    <property type="entry name" value="Winged helix' DNA-binding domain"/>
    <property type="match status" value="1"/>
</dbReference>
<dbReference type="CDD" id="cd00090">
    <property type="entry name" value="HTH_ARSR"/>
    <property type="match status" value="1"/>
</dbReference>
<name>F8L4N3_SIMNZ</name>
<gene>
    <name evidence="1" type="ordered locus">SNE_A03110</name>
</gene>
<dbReference type="InterPro" id="IPR036388">
    <property type="entry name" value="WH-like_DNA-bd_sf"/>
</dbReference>
<dbReference type="InterPro" id="IPR011991">
    <property type="entry name" value="ArsR-like_HTH"/>
</dbReference>